<feature type="region of interest" description="Disordered" evidence="1">
    <location>
        <begin position="52"/>
        <end position="79"/>
    </location>
</feature>
<accession>A0A1G5H3B0</accession>
<dbReference type="EMBL" id="FMUX01000012">
    <property type="protein sequence ID" value="SCY58345.1"/>
    <property type="molecule type" value="Genomic_DNA"/>
</dbReference>
<feature type="compositionally biased region" description="Polar residues" evidence="1">
    <location>
        <begin position="68"/>
        <end position="79"/>
    </location>
</feature>
<keyword evidence="3" id="KW-1185">Reference proteome</keyword>
<proteinExistence type="predicted"/>
<gene>
    <name evidence="2" type="ORF">SAMN05216233_112104</name>
</gene>
<dbReference type="RefSeq" id="WP_092212002.1">
    <property type="nucleotide sequence ID" value="NZ_FMUX01000012.1"/>
</dbReference>
<protein>
    <submittedName>
        <fullName evidence="2">Uncharacterized protein</fullName>
    </submittedName>
</protein>
<organism evidence="2 3">
    <name type="scientific">Desulfoluna spongiiphila</name>
    <dbReference type="NCBI Taxonomy" id="419481"/>
    <lineage>
        <taxon>Bacteria</taxon>
        <taxon>Pseudomonadati</taxon>
        <taxon>Thermodesulfobacteriota</taxon>
        <taxon>Desulfobacteria</taxon>
        <taxon>Desulfobacterales</taxon>
        <taxon>Desulfolunaceae</taxon>
        <taxon>Desulfoluna</taxon>
    </lineage>
</organism>
<dbReference type="AlphaFoldDB" id="A0A1G5H3B0"/>
<dbReference type="Proteomes" id="UP000198870">
    <property type="component" value="Unassembled WGS sequence"/>
</dbReference>
<reference evidence="2 3" key="1">
    <citation type="submission" date="2016-10" db="EMBL/GenBank/DDBJ databases">
        <authorList>
            <person name="de Groot N.N."/>
        </authorList>
    </citation>
    <scope>NUCLEOTIDE SEQUENCE [LARGE SCALE GENOMIC DNA]</scope>
    <source>
        <strain evidence="2 3">AA1</strain>
    </source>
</reference>
<name>A0A1G5H3B0_9BACT</name>
<evidence type="ECO:0000256" key="1">
    <source>
        <dbReference type="SAM" id="MobiDB-lite"/>
    </source>
</evidence>
<evidence type="ECO:0000313" key="2">
    <source>
        <dbReference type="EMBL" id="SCY58345.1"/>
    </source>
</evidence>
<dbReference type="STRING" id="419481.SAMN05216233_112104"/>
<sequence>MYKENTRRTSCISVGSVGRALMAAALIVGWVGPFSLAGAASYGKSTEAASQGAPVSEAGVPNGPAENQPPSNAEITKPSGSTEALMDAYNRRLQSVMDQADPFTYVTPEEAFSASRALKNNSEYRKALELYLQLVGEGEKPAGGTPDVGDPGLTGQDDETRKGALETYDALYDALLEQAKAHENLGQVPDVRELIEEAMASMAEDGTGVDAAATELYKEIMEKVAGQAGTQPPETGAP</sequence>
<evidence type="ECO:0000313" key="3">
    <source>
        <dbReference type="Proteomes" id="UP000198870"/>
    </source>
</evidence>